<evidence type="ECO:0000313" key="1">
    <source>
        <dbReference type="EMBL" id="MEE4024041.1"/>
    </source>
</evidence>
<protein>
    <recommendedName>
        <fullName evidence="3">Dihydrodiol dehydrogenase</fullName>
    </recommendedName>
</protein>
<comment type="caution">
    <text evidence="1">The sequence shown here is derived from an EMBL/GenBank/DDBJ whole genome shotgun (WGS) entry which is preliminary data.</text>
</comment>
<organism evidence="1 2">
    <name type="scientific">Gordonia prachuapensis</name>
    <dbReference type="NCBI Taxonomy" id="3115651"/>
    <lineage>
        <taxon>Bacteria</taxon>
        <taxon>Bacillati</taxon>
        <taxon>Actinomycetota</taxon>
        <taxon>Actinomycetes</taxon>
        <taxon>Mycobacteriales</taxon>
        <taxon>Gordoniaceae</taxon>
        <taxon>Gordonia</taxon>
    </lineage>
</organism>
<gene>
    <name evidence="1" type="ORF">V1Y59_13215</name>
</gene>
<name>A0ABU7MV82_9ACTN</name>
<dbReference type="Proteomes" id="UP001335729">
    <property type="component" value="Unassembled WGS sequence"/>
</dbReference>
<evidence type="ECO:0008006" key="3">
    <source>
        <dbReference type="Google" id="ProtNLM"/>
    </source>
</evidence>
<proteinExistence type="predicted"/>
<evidence type="ECO:0000313" key="2">
    <source>
        <dbReference type="Proteomes" id="UP001335729"/>
    </source>
</evidence>
<dbReference type="EMBL" id="JAZDUE010000010">
    <property type="protein sequence ID" value="MEE4024041.1"/>
    <property type="molecule type" value="Genomic_DNA"/>
</dbReference>
<reference evidence="1 2" key="1">
    <citation type="submission" date="2024-01" db="EMBL/GenBank/DDBJ databases">
        <title>Draft genome sequence of Gordonia sp. PKS22-38.</title>
        <authorList>
            <person name="Suphannarot A."/>
            <person name="Mingma R."/>
        </authorList>
    </citation>
    <scope>NUCLEOTIDE SEQUENCE [LARGE SCALE GENOMIC DNA]</scope>
    <source>
        <strain evidence="1 2">PKS22-38</strain>
    </source>
</reference>
<keyword evidence="2" id="KW-1185">Reference proteome</keyword>
<sequence length="103" mass="11666">MTLRWEGEEQDRVAAQSAAERLREFRDRAVGEPIEIANEFSEVRVVKTVTRNGTRLLIESPKSGQWVTLDSLELEALTWQNERTLSAMVGEPFAPLLPDEEAP</sequence>
<accession>A0ABU7MV82</accession>